<dbReference type="AlphaFoldDB" id="A0A1C2FZ85"/>
<reference evidence="1 2" key="1">
    <citation type="submission" date="2018-02" db="EMBL/GenBank/DDBJ databases">
        <title>Insights into the biology of acidophilic members of the Acidiferrobacteraceae family derived from comparative genomic analyses.</title>
        <authorList>
            <person name="Issotta F."/>
            <person name="Thyssen C."/>
            <person name="Mena C."/>
            <person name="Moya A."/>
            <person name="Bellenberg S."/>
            <person name="Sproer C."/>
            <person name="Covarrubias P.C."/>
            <person name="Sand W."/>
            <person name="Quatrini R."/>
            <person name="Vera M."/>
        </authorList>
    </citation>
    <scope>NUCLEOTIDE SEQUENCE [LARGE SCALE GENOMIC DNA]</scope>
    <source>
        <strain evidence="2">m-1</strain>
    </source>
</reference>
<organism evidence="1 2">
    <name type="scientific">Acidiferrobacter thiooxydans</name>
    <dbReference type="NCBI Taxonomy" id="163359"/>
    <lineage>
        <taxon>Bacteria</taxon>
        <taxon>Pseudomonadati</taxon>
        <taxon>Pseudomonadota</taxon>
        <taxon>Gammaproteobacteria</taxon>
        <taxon>Acidiferrobacterales</taxon>
        <taxon>Acidiferrobacteraceae</taxon>
        <taxon>Acidiferrobacter</taxon>
    </lineage>
</organism>
<dbReference type="EMBL" id="PSYR01000001">
    <property type="protein sequence ID" value="RCN58751.1"/>
    <property type="molecule type" value="Genomic_DNA"/>
</dbReference>
<name>A0A1C2FZ85_9GAMM</name>
<evidence type="ECO:0000313" key="2">
    <source>
        <dbReference type="Proteomes" id="UP000253250"/>
    </source>
</evidence>
<protein>
    <submittedName>
        <fullName evidence="1">Uncharacterized protein</fullName>
    </submittedName>
</protein>
<dbReference type="RefSeq" id="WP_065971561.1">
    <property type="nucleotide sequence ID" value="NZ_CP080624.1"/>
</dbReference>
<comment type="caution">
    <text evidence="1">The sequence shown here is derived from an EMBL/GenBank/DDBJ whole genome shotgun (WGS) entry which is preliminary data.</text>
</comment>
<dbReference type="OrthoDB" id="9868702at2"/>
<keyword evidence="2" id="KW-1185">Reference proteome</keyword>
<evidence type="ECO:0000313" key="1">
    <source>
        <dbReference type="EMBL" id="RCN58751.1"/>
    </source>
</evidence>
<dbReference type="Proteomes" id="UP000253250">
    <property type="component" value="Unassembled WGS sequence"/>
</dbReference>
<sequence>MLTTQHSDLVWLGKSKIPITVRLVPIRQRGGIWYRMLIEPQGTNQGALLLNRNGKPRSWRDLSAAVRFVSRTLRHVRSVTVEVASDAAIRDRDEADGAYDADR</sequence>
<gene>
    <name evidence="1" type="ORF">C4900_03015</name>
</gene>
<proteinExistence type="predicted"/>
<accession>A0A1C2FZ85</accession>